<dbReference type="Proteomes" id="UP001597101">
    <property type="component" value="Unassembled WGS sequence"/>
</dbReference>
<comment type="similarity">
    <text evidence="2">Belongs to the CobH/CbiC family.</text>
</comment>
<reference evidence="7" key="1">
    <citation type="journal article" date="2019" name="Int. J. Syst. Evol. Microbiol.">
        <title>The Global Catalogue of Microorganisms (GCM) 10K type strain sequencing project: providing services to taxonomists for standard genome sequencing and annotation.</title>
        <authorList>
            <consortium name="The Broad Institute Genomics Platform"/>
            <consortium name="The Broad Institute Genome Sequencing Center for Infectious Disease"/>
            <person name="Wu L."/>
            <person name="Ma J."/>
        </authorList>
    </citation>
    <scope>NUCLEOTIDE SEQUENCE [LARGE SCALE GENOMIC DNA]</scope>
    <source>
        <strain evidence="7">CCUG 60023</strain>
    </source>
</reference>
<evidence type="ECO:0000256" key="2">
    <source>
        <dbReference type="ARBA" id="ARBA00009774"/>
    </source>
</evidence>
<evidence type="ECO:0000256" key="3">
    <source>
        <dbReference type="ARBA" id="ARBA00022573"/>
    </source>
</evidence>
<gene>
    <name evidence="6" type="ORF">ACFQ14_15160</name>
</gene>
<dbReference type="PANTHER" id="PTHR43588">
    <property type="entry name" value="COBALT-PRECORRIN-8 METHYLMUTASE"/>
    <property type="match status" value="1"/>
</dbReference>
<dbReference type="InterPro" id="IPR036588">
    <property type="entry name" value="CobH/CbiC_sf"/>
</dbReference>
<comment type="pathway">
    <text evidence="1">Cofactor biosynthesis; adenosylcobalamin biosynthesis.</text>
</comment>
<dbReference type="PANTHER" id="PTHR43588:SF1">
    <property type="entry name" value="COBALT-PRECORRIN-8 METHYLMUTASE"/>
    <property type="match status" value="1"/>
</dbReference>
<keyword evidence="3" id="KW-0169">Cobalamin biosynthesis</keyword>
<keyword evidence="7" id="KW-1185">Reference proteome</keyword>
<name>A0ABW3FLY2_9HYPH</name>
<accession>A0ABW3FLY2</accession>
<evidence type="ECO:0000313" key="7">
    <source>
        <dbReference type="Proteomes" id="UP001597101"/>
    </source>
</evidence>
<proteinExistence type="inferred from homology"/>
<dbReference type="RefSeq" id="WP_377213695.1">
    <property type="nucleotide sequence ID" value="NZ_JBHTJV010000025.1"/>
</dbReference>
<sequence>MAFDYVCDPAEIYRQSFATVEREAALDRLPEAMQPVATRLIHSCGMIDVIDDLAFSAGAAEVGRNALALGATVYCDVEMVRSGIISRLMPADNLLVCTLNDPGTPAHAKAIGNTRSAAAVDLWEPLDGSVCVIGNAPTALFRLMERILEGAGLPALVIGIPVGFVGAVESKQALAEFSEDLNFITVHGRRGGSAMASSVVNALAGGLG</sequence>
<keyword evidence="4" id="KW-0413">Isomerase</keyword>
<organism evidence="6 7">
    <name type="scientific">Pseudahrensia aquimaris</name>
    <dbReference type="NCBI Taxonomy" id="744461"/>
    <lineage>
        <taxon>Bacteria</taxon>
        <taxon>Pseudomonadati</taxon>
        <taxon>Pseudomonadota</taxon>
        <taxon>Alphaproteobacteria</taxon>
        <taxon>Hyphomicrobiales</taxon>
        <taxon>Ahrensiaceae</taxon>
        <taxon>Pseudahrensia</taxon>
    </lineage>
</organism>
<evidence type="ECO:0000256" key="4">
    <source>
        <dbReference type="ARBA" id="ARBA00023235"/>
    </source>
</evidence>
<evidence type="ECO:0000259" key="5">
    <source>
        <dbReference type="Pfam" id="PF02570"/>
    </source>
</evidence>
<dbReference type="InterPro" id="IPR003722">
    <property type="entry name" value="Cbl_synth_CobH/CbiC"/>
</dbReference>
<comment type="caution">
    <text evidence="6">The sequence shown here is derived from an EMBL/GenBank/DDBJ whole genome shotgun (WGS) entry which is preliminary data.</text>
</comment>
<evidence type="ECO:0000256" key="1">
    <source>
        <dbReference type="ARBA" id="ARBA00004953"/>
    </source>
</evidence>
<feature type="domain" description="Cobalamin biosynthesis precorrin-8X methylmutase CobH/CbiC" evidence="5">
    <location>
        <begin position="11"/>
        <end position="204"/>
    </location>
</feature>
<protein>
    <submittedName>
        <fullName evidence="6">Precorrin-8X methylmutase</fullName>
    </submittedName>
</protein>
<dbReference type="SUPFAM" id="SSF63965">
    <property type="entry name" value="Precorrin-8X methylmutase CbiC/CobH"/>
    <property type="match status" value="1"/>
</dbReference>
<dbReference type="Gene3D" id="3.40.50.10230">
    <property type="entry name" value="Cobalamin biosynthesis CobH/CbiC, precorrin-8X methylmutase"/>
    <property type="match status" value="1"/>
</dbReference>
<evidence type="ECO:0000313" key="6">
    <source>
        <dbReference type="EMBL" id="MFD0917741.1"/>
    </source>
</evidence>
<dbReference type="EMBL" id="JBHTJV010000025">
    <property type="protein sequence ID" value="MFD0917741.1"/>
    <property type="molecule type" value="Genomic_DNA"/>
</dbReference>
<dbReference type="Pfam" id="PF02570">
    <property type="entry name" value="CbiC"/>
    <property type="match status" value="1"/>
</dbReference>